<dbReference type="EMBL" id="BOMN01000066">
    <property type="protein sequence ID" value="GIE22140.1"/>
    <property type="molecule type" value="Genomic_DNA"/>
</dbReference>
<keyword evidence="1" id="KW-0472">Membrane</keyword>
<name>A0ABQ3ZU81_9ACTN</name>
<keyword evidence="3" id="KW-1185">Reference proteome</keyword>
<gene>
    <name evidence="2" type="ORF">Ahu01nite_052420</name>
</gene>
<feature type="transmembrane region" description="Helical" evidence="1">
    <location>
        <begin position="44"/>
        <end position="61"/>
    </location>
</feature>
<organism evidence="2 3">
    <name type="scientific">Winogradskya humida</name>
    <dbReference type="NCBI Taxonomy" id="113566"/>
    <lineage>
        <taxon>Bacteria</taxon>
        <taxon>Bacillati</taxon>
        <taxon>Actinomycetota</taxon>
        <taxon>Actinomycetes</taxon>
        <taxon>Micromonosporales</taxon>
        <taxon>Micromonosporaceae</taxon>
        <taxon>Winogradskya</taxon>
    </lineage>
</organism>
<keyword evidence="1" id="KW-1133">Transmembrane helix</keyword>
<evidence type="ECO:0000313" key="2">
    <source>
        <dbReference type="EMBL" id="GIE22140.1"/>
    </source>
</evidence>
<protein>
    <submittedName>
        <fullName evidence="2">Uncharacterized protein</fullName>
    </submittedName>
</protein>
<reference evidence="2 3" key="1">
    <citation type="submission" date="2021-01" db="EMBL/GenBank/DDBJ databases">
        <title>Whole genome shotgun sequence of Actinoplanes humidus NBRC 14915.</title>
        <authorList>
            <person name="Komaki H."/>
            <person name="Tamura T."/>
        </authorList>
    </citation>
    <scope>NUCLEOTIDE SEQUENCE [LARGE SCALE GENOMIC DNA]</scope>
    <source>
        <strain evidence="2 3">NBRC 14915</strain>
    </source>
</reference>
<dbReference type="Proteomes" id="UP000603200">
    <property type="component" value="Unassembled WGS sequence"/>
</dbReference>
<accession>A0ABQ3ZU81</accession>
<sequence>MAKNAIEARRLIGKVVLFLALCWVVVLVAGLAGAARGASFEPLNIALAVIPGCAFVPAAYYAIQLHTTDDAQRISNLWRKALVYGIAGLVLLVGAAYAL</sequence>
<dbReference type="RefSeq" id="WP_203839238.1">
    <property type="nucleotide sequence ID" value="NZ_BAAATV010000002.1"/>
</dbReference>
<keyword evidence="1" id="KW-0812">Transmembrane</keyword>
<proteinExistence type="predicted"/>
<evidence type="ECO:0000313" key="3">
    <source>
        <dbReference type="Proteomes" id="UP000603200"/>
    </source>
</evidence>
<evidence type="ECO:0000256" key="1">
    <source>
        <dbReference type="SAM" id="Phobius"/>
    </source>
</evidence>
<feature type="transmembrane region" description="Helical" evidence="1">
    <location>
        <begin position="81"/>
        <end position="98"/>
    </location>
</feature>
<comment type="caution">
    <text evidence="2">The sequence shown here is derived from an EMBL/GenBank/DDBJ whole genome shotgun (WGS) entry which is preliminary data.</text>
</comment>